<evidence type="ECO:0008006" key="3">
    <source>
        <dbReference type="Google" id="ProtNLM"/>
    </source>
</evidence>
<protein>
    <recommendedName>
        <fullName evidence="3">Mu-like prophage I protein</fullName>
    </recommendedName>
</protein>
<sequence>MRGNSTLQTAVGSAIEIVDPTKRVQLFPIGTWQGRNGLGPYTIADRAHAEKIIAATAAAQGPVELMFDYDHQAVRAPAVAGKAVASGWIKQLHVQDDGIWADVEWTEAAAAAIAAREYRYTSPYFLHDKAGNVTRIINAGLTNTPNFNLAAVAASSLTGEQSPMDELLKAILQALGLPEDATQEQAMAKIGELTGAATALASATSGLGLAAGADGAAIASAITNIKAANDPKKFVPIEQLKHVSDRLAAIEGKEHEAAVASAIGAGKLAPALKTWAMDPKNREAFASFIETAPVILTPGSSGDNKVDPKSDVLTDDERAIASSLGLSAEQFLQARKDGE</sequence>
<evidence type="ECO:0000313" key="2">
    <source>
        <dbReference type="Proteomes" id="UP000594836"/>
    </source>
</evidence>
<dbReference type="Proteomes" id="UP000594836">
    <property type="component" value="Chromosome"/>
</dbReference>
<organism evidence="1 2">
    <name type="scientific">Sphingomonas paucimobilis</name>
    <name type="common">Pseudomonas paucimobilis</name>
    <dbReference type="NCBI Taxonomy" id="13689"/>
    <lineage>
        <taxon>Bacteria</taxon>
        <taxon>Pseudomonadati</taxon>
        <taxon>Pseudomonadota</taxon>
        <taxon>Alphaproteobacteria</taxon>
        <taxon>Sphingomonadales</taxon>
        <taxon>Sphingomonadaceae</taxon>
        <taxon>Sphingomonas</taxon>
    </lineage>
</organism>
<proteinExistence type="predicted"/>
<accession>A0A7T3A9S3</accession>
<dbReference type="AlphaFoldDB" id="A0A7T3A9S3"/>
<reference evidence="1 2" key="1">
    <citation type="submission" date="2020-12" db="EMBL/GenBank/DDBJ databases">
        <title>FDA dAtabase for Regulatory Grade micrObial Sequences (FDA-ARGOS): Supporting development and validation of Infectious Disease Dx tests.</title>
        <authorList>
            <person name="Sproer C."/>
            <person name="Gronow S."/>
            <person name="Severitt S."/>
            <person name="Schroder I."/>
            <person name="Tallon L."/>
            <person name="Sadzewicz L."/>
            <person name="Zhao X."/>
            <person name="Boylan J."/>
            <person name="Ott S."/>
            <person name="Bowen H."/>
            <person name="Vavikolanu K."/>
            <person name="Mehta A."/>
            <person name="Aluvathingal J."/>
            <person name="Nadendla S."/>
            <person name="Lowell S."/>
            <person name="Myers T."/>
            <person name="Yan Y."/>
            <person name="Sichtig H."/>
        </authorList>
    </citation>
    <scope>NUCLEOTIDE SEQUENCE [LARGE SCALE GENOMIC DNA]</scope>
    <source>
        <strain evidence="1 2">FDAARGOS_881</strain>
    </source>
</reference>
<name>A0A7T3A9S3_SPHPI</name>
<evidence type="ECO:0000313" key="1">
    <source>
        <dbReference type="EMBL" id="QPT08591.1"/>
    </source>
</evidence>
<dbReference type="Pfam" id="PF10123">
    <property type="entry name" value="Mu-like_Pro"/>
    <property type="match status" value="1"/>
</dbReference>
<dbReference type="RefSeq" id="WP_197939128.1">
    <property type="nucleotide sequence ID" value="NZ_CP065713.1"/>
</dbReference>
<dbReference type="PIRSF" id="PIRSF016624">
    <property type="entry name" value="Mu_prophg_I"/>
    <property type="match status" value="1"/>
</dbReference>
<gene>
    <name evidence="1" type="ORF">I6G38_18040</name>
</gene>
<dbReference type="InterPro" id="IPR012106">
    <property type="entry name" value="Phage_Mu_Gp1"/>
</dbReference>
<dbReference type="EMBL" id="CP065713">
    <property type="protein sequence ID" value="QPT08591.1"/>
    <property type="molecule type" value="Genomic_DNA"/>
</dbReference>